<evidence type="ECO:0000256" key="5">
    <source>
        <dbReference type="ARBA" id="ARBA00023004"/>
    </source>
</evidence>
<sequence length="152" mass="17193">MKPVSKYEMIRQVLSELKQPSYRYSQITEAIFKLKVGEFDRMVILPKSLREELIQTLGPRVCSIFPAKELTSSQVSKVLFAVAGDERIEALRLNYERGWKSYCISTQCGCGFGCKFCATGTIGLKRNLTADEITDQLLYFHLNGHSLDSVSL</sequence>
<evidence type="ECO:0000313" key="9">
    <source>
        <dbReference type="Proteomes" id="UP001242811"/>
    </source>
</evidence>
<organism evidence="8 9">
    <name type="scientific">Paenibacillus brasilensis</name>
    <dbReference type="NCBI Taxonomy" id="128574"/>
    <lineage>
        <taxon>Bacteria</taxon>
        <taxon>Bacillati</taxon>
        <taxon>Bacillota</taxon>
        <taxon>Bacilli</taxon>
        <taxon>Bacillales</taxon>
        <taxon>Paenibacillaceae</taxon>
        <taxon>Paenibacillus</taxon>
    </lineage>
</organism>
<keyword evidence="9" id="KW-1185">Reference proteome</keyword>
<evidence type="ECO:0000256" key="2">
    <source>
        <dbReference type="ARBA" id="ARBA00022485"/>
    </source>
</evidence>
<dbReference type="EMBL" id="JAUSWA010000063">
    <property type="protein sequence ID" value="MDQ0497241.1"/>
    <property type="molecule type" value="Genomic_DNA"/>
</dbReference>
<keyword evidence="2" id="KW-0004">4Fe-4S</keyword>
<comment type="cofactor">
    <cofactor evidence="1">
        <name>[4Fe-4S] cluster</name>
        <dbReference type="ChEBI" id="CHEBI:49883"/>
    </cofactor>
</comment>
<comment type="caution">
    <text evidence="8">The sequence shown here is derived from an EMBL/GenBank/DDBJ whole genome shotgun (WGS) entry which is preliminary data.</text>
</comment>
<evidence type="ECO:0000313" key="8">
    <source>
        <dbReference type="EMBL" id="MDQ0497241.1"/>
    </source>
</evidence>
<evidence type="ECO:0000256" key="6">
    <source>
        <dbReference type="ARBA" id="ARBA00023014"/>
    </source>
</evidence>
<accession>A0ABU0L7J2</accession>
<name>A0ABU0L7J2_9BACL</name>
<dbReference type="PANTHER" id="PTHR30544">
    <property type="entry name" value="23S RRNA METHYLTRANSFERASE"/>
    <property type="match status" value="1"/>
</dbReference>
<reference evidence="8 9" key="1">
    <citation type="submission" date="2023-07" db="EMBL/GenBank/DDBJ databases">
        <title>Genomic Encyclopedia of Type Strains, Phase IV (KMG-IV): sequencing the most valuable type-strain genomes for metagenomic binning, comparative biology and taxonomic classification.</title>
        <authorList>
            <person name="Goeker M."/>
        </authorList>
    </citation>
    <scope>NUCLEOTIDE SEQUENCE [LARGE SCALE GENOMIC DNA]</scope>
    <source>
        <strain evidence="8 9">DSM 14914</strain>
    </source>
</reference>
<keyword evidence="3" id="KW-0949">S-adenosyl-L-methionine</keyword>
<dbReference type="InterPro" id="IPR013785">
    <property type="entry name" value="Aldolase_TIM"/>
</dbReference>
<dbReference type="PANTHER" id="PTHR30544:SF5">
    <property type="entry name" value="RADICAL SAM CORE DOMAIN-CONTAINING PROTEIN"/>
    <property type="match status" value="1"/>
</dbReference>
<evidence type="ECO:0000256" key="3">
    <source>
        <dbReference type="ARBA" id="ARBA00022691"/>
    </source>
</evidence>
<proteinExistence type="predicted"/>
<keyword evidence="5" id="KW-0408">Iron</keyword>
<dbReference type="SFLD" id="SFLDS00029">
    <property type="entry name" value="Radical_SAM"/>
    <property type="match status" value="1"/>
</dbReference>
<evidence type="ECO:0000256" key="4">
    <source>
        <dbReference type="ARBA" id="ARBA00022723"/>
    </source>
</evidence>
<dbReference type="InterPro" id="IPR007197">
    <property type="entry name" value="rSAM"/>
</dbReference>
<evidence type="ECO:0000256" key="1">
    <source>
        <dbReference type="ARBA" id="ARBA00001966"/>
    </source>
</evidence>
<protein>
    <submittedName>
        <fullName evidence="8">Adenine C2-methylase RlmN of 23S rRNA A2503 and tRNA A37</fullName>
    </submittedName>
</protein>
<dbReference type="Proteomes" id="UP001242811">
    <property type="component" value="Unassembled WGS sequence"/>
</dbReference>
<evidence type="ECO:0000259" key="7">
    <source>
        <dbReference type="PROSITE" id="PS51918"/>
    </source>
</evidence>
<dbReference type="Gene3D" id="1.10.150.530">
    <property type="match status" value="1"/>
</dbReference>
<keyword evidence="6" id="KW-0411">Iron-sulfur</keyword>
<dbReference type="Gene3D" id="3.20.20.70">
    <property type="entry name" value="Aldolase class I"/>
    <property type="match status" value="1"/>
</dbReference>
<gene>
    <name evidence="8" type="ORF">QOZ95_005460</name>
</gene>
<dbReference type="PROSITE" id="PS51918">
    <property type="entry name" value="RADICAL_SAM"/>
    <property type="match status" value="1"/>
</dbReference>
<dbReference type="InterPro" id="IPR040072">
    <property type="entry name" value="Methyltransferase_A"/>
</dbReference>
<feature type="domain" description="Radical SAM core" evidence="7">
    <location>
        <begin position="96"/>
        <end position="152"/>
    </location>
</feature>
<keyword evidence="4" id="KW-0479">Metal-binding</keyword>